<sequence>MTYLWLLLSNLCLVLVSSSVYDGYKELELATKSRSAVENFRFAELARNDSFHGLYNKRGLGASARSTEETFAKLLDTIGISYRLVNGDVGLTLGREIPYEGGLSTERYYTHSEINQYLEDLAKRFPTRVFIKAAGKSYEGRWMKTITITNGDQRTNKNVIFIDGGIHAREWIAPAAALYAISELVENFVAYHELLLDYDWVVLPVVNPDGYEYTQLSPDTRLWRKTRQPSSAECIGSDPNRNFDFHWNEGGSSSDPCSDTYGGPQALSEPEVVVLRDLLHTFSGRGKMYLTLHSYGNLILYPWGWTPDLPETVDDLHEVATAGSEAIYAATGTKYEIGSSTNVLYVAAGASDDYAFHAGFPISFTMELPAGGPNDFDPPPSAIDSIVKETWVGIVAMAHKVVEKYPLE</sequence>
<dbReference type="SMART" id="SM00631">
    <property type="entry name" value="Zn_pept"/>
    <property type="match status" value="1"/>
</dbReference>
<evidence type="ECO:0000256" key="10">
    <source>
        <dbReference type="SAM" id="SignalP"/>
    </source>
</evidence>
<evidence type="ECO:0000313" key="13">
    <source>
        <dbReference type="RefSeq" id="XP_030380363.1"/>
    </source>
</evidence>
<gene>
    <name evidence="13" type="primary">LOC115628416</name>
</gene>
<keyword evidence="10" id="KW-0732">Signal</keyword>
<evidence type="ECO:0000259" key="11">
    <source>
        <dbReference type="PROSITE" id="PS52035"/>
    </source>
</evidence>
<dbReference type="GO" id="GO:0008270">
    <property type="term" value="F:zinc ion binding"/>
    <property type="evidence" value="ECO:0007669"/>
    <property type="project" value="InterPro"/>
</dbReference>
<keyword evidence="4" id="KW-0645">Protease</keyword>
<comment type="cofactor">
    <cofactor evidence="1">
        <name>Zn(2+)</name>
        <dbReference type="ChEBI" id="CHEBI:29105"/>
    </cofactor>
</comment>
<protein>
    <submittedName>
        <fullName evidence="13">Carboxypeptidase B-like</fullName>
    </submittedName>
</protein>
<dbReference type="PANTHER" id="PTHR11705">
    <property type="entry name" value="PROTEASE FAMILY M14 CARBOXYPEPTIDASE A,B"/>
    <property type="match status" value="1"/>
</dbReference>
<keyword evidence="12" id="KW-1185">Reference proteome</keyword>
<dbReference type="AlphaFoldDB" id="A0A6J2TYX9"/>
<dbReference type="Proteomes" id="UP000504634">
    <property type="component" value="Unplaced"/>
</dbReference>
<evidence type="ECO:0000256" key="7">
    <source>
        <dbReference type="ARBA" id="ARBA00022833"/>
    </source>
</evidence>
<feature type="domain" description="Peptidase M14" evidence="11">
    <location>
        <begin position="107"/>
        <end position="401"/>
    </location>
</feature>
<reference evidence="13" key="1">
    <citation type="submission" date="2025-08" db="UniProtKB">
        <authorList>
            <consortium name="RefSeq"/>
        </authorList>
    </citation>
    <scope>IDENTIFICATION</scope>
    <source>
        <strain evidence="13">11010-0011.00</strain>
        <tissue evidence="13">Whole body</tissue>
    </source>
</reference>
<keyword evidence="8" id="KW-0482">Metalloprotease</keyword>
<keyword evidence="3" id="KW-0121">Carboxypeptidase</keyword>
<evidence type="ECO:0000256" key="2">
    <source>
        <dbReference type="ARBA" id="ARBA00005988"/>
    </source>
</evidence>
<feature type="chain" id="PRO_5026648753" evidence="10">
    <location>
        <begin position="19"/>
        <end position="408"/>
    </location>
</feature>
<evidence type="ECO:0000256" key="5">
    <source>
        <dbReference type="ARBA" id="ARBA00022723"/>
    </source>
</evidence>
<dbReference type="PANTHER" id="PTHR11705:SF140">
    <property type="entry name" value="FI02848P-RELATED"/>
    <property type="match status" value="1"/>
</dbReference>
<dbReference type="FunFam" id="3.40.630.10:FF:000001">
    <property type="entry name" value="Carboxypeptidase B"/>
    <property type="match status" value="1"/>
</dbReference>
<dbReference type="GO" id="GO:0005615">
    <property type="term" value="C:extracellular space"/>
    <property type="evidence" value="ECO:0007669"/>
    <property type="project" value="TreeGrafter"/>
</dbReference>
<dbReference type="PROSITE" id="PS52035">
    <property type="entry name" value="PEPTIDASE_M14"/>
    <property type="match status" value="1"/>
</dbReference>
<evidence type="ECO:0000256" key="8">
    <source>
        <dbReference type="ARBA" id="ARBA00023049"/>
    </source>
</evidence>
<dbReference type="SUPFAM" id="SSF53187">
    <property type="entry name" value="Zn-dependent exopeptidases"/>
    <property type="match status" value="1"/>
</dbReference>
<dbReference type="Pfam" id="PF00246">
    <property type="entry name" value="Peptidase_M14"/>
    <property type="match status" value="1"/>
</dbReference>
<evidence type="ECO:0000256" key="3">
    <source>
        <dbReference type="ARBA" id="ARBA00022645"/>
    </source>
</evidence>
<evidence type="ECO:0000256" key="9">
    <source>
        <dbReference type="PROSITE-ProRule" id="PRU01379"/>
    </source>
</evidence>
<dbReference type="CDD" id="cd03860">
    <property type="entry name" value="M14_CP_A-B_like"/>
    <property type="match status" value="1"/>
</dbReference>
<evidence type="ECO:0000313" key="12">
    <source>
        <dbReference type="Proteomes" id="UP000504634"/>
    </source>
</evidence>
<evidence type="ECO:0000256" key="6">
    <source>
        <dbReference type="ARBA" id="ARBA00022801"/>
    </source>
</evidence>
<dbReference type="Gene3D" id="3.40.630.10">
    <property type="entry name" value="Zn peptidases"/>
    <property type="match status" value="1"/>
</dbReference>
<keyword evidence="7" id="KW-0862">Zinc</keyword>
<feature type="signal peptide" evidence="10">
    <location>
        <begin position="1"/>
        <end position="18"/>
    </location>
</feature>
<dbReference type="RefSeq" id="XP_030380363.1">
    <property type="nucleotide sequence ID" value="XM_030524503.1"/>
</dbReference>
<proteinExistence type="inferred from homology"/>
<evidence type="ECO:0000256" key="4">
    <source>
        <dbReference type="ARBA" id="ARBA00022670"/>
    </source>
</evidence>
<dbReference type="PRINTS" id="PR00765">
    <property type="entry name" value="CRBOXYPTASEA"/>
</dbReference>
<dbReference type="OrthoDB" id="3626597at2759"/>
<keyword evidence="5" id="KW-0479">Metal-binding</keyword>
<organism evidence="12 13">
    <name type="scientific">Drosophila lebanonensis</name>
    <name type="common">Fruit fly</name>
    <name type="synonym">Scaptodrosophila lebanonensis</name>
    <dbReference type="NCBI Taxonomy" id="7225"/>
    <lineage>
        <taxon>Eukaryota</taxon>
        <taxon>Metazoa</taxon>
        <taxon>Ecdysozoa</taxon>
        <taxon>Arthropoda</taxon>
        <taxon>Hexapoda</taxon>
        <taxon>Insecta</taxon>
        <taxon>Pterygota</taxon>
        <taxon>Neoptera</taxon>
        <taxon>Endopterygota</taxon>
        <taxon>Diptera</taxon>
        <taxon>Brachycera</taxon>
        <taxon>Muscomorpha</taxon>
        <taxon>Ephydroidea</taxon>
        <taxon>Drosophilidae</taxon>
        <taxon>Scaptodrosophila</taxon>
    </lineage>
</organism>
<dbReference type="GeneID" id="115628416"/>
<evidence type="ECO:0000256" key="1">
    <source>
        <dbReference type="ARBA" id="ARBA00001947"/>
    </source>
</evidence>
<accession>A0A6J2TYX9</accession>
<feature type="active site" description="Proton donor/acceptor" evidence="9">
    <location>
        <position position="367"/>
    </location>
</feature>
<keyword evidence="6" id="KW-0378">Hydrolase</keyword>
<comment type="similarity">
    <text evidence="2 9">Belongs to the peptidase M14 family.</text>
</comment>
<dbReference type="GO" id="GO:0004181">
    <property type="term" value="F:metallocarboxypeptidase activity"/>
    <property type="evidence" value="ECO:0007669"/>
    <property type="project" value="InterPro"/>
</dbReference>
<name>A0A6J2TYX9_DROLE</name>
<dbReference type="InterPro" id="IPR000834">
    <property type="entry name" value="Peptidase_M14"/>
</dbReference>
<dbReference type="GO" id="GO:0006508">
    <property type="term" value="P:proteolysis"/>
    <property type="evidence" value="ECO:0007669"/>
    <property type="project" value="UniProtKB-KW"/>
</dbReference>